<dbReference type="Gene3D" id="3.80.10.10">
    <property type="entry name" value="Ribonuclease Inhibitor"/>
    <property type="match status" value="2"/>
</dbReference>
<dbReference type="InterPro" id="IPR032675">
    <property type="entry name" value="LRR_dom_sf"/>
</dbReference>
<dbReference type="OrthoDB" id="3543113at2759"/>
<organism evidence="1 2">
    <name type="scientific">Plicaturopsis crispa FD-325 SS-3</name>
    <dbReference type="NCBI Taxonomy" id="944288"/>
    <lineage>
        <taxon>Eukaryota</taxon>
        <taxon>Fungi</taxon>
        <taxon>Dikarya</taxon>
        <taxon>Basidiomycota</taxon>
        <taxon>Agaricomycotina</taxon>
        <taxon>Agaricomycetes</taxon>
        <taxon>Agaricomycetidae</taxon>
        <taxon>Amylocorticiales</taxon>
        <taxon>Amylocorticiaceae</taxon>
        <taxon>Plicatura</taxon>
        <taxon>Plicaturopsis crispa</taxon>
    </lineage>
</organism>
<evidence type="ECO:0000313" key="1">
    <source>
        <dbReference type="EMBL" id="KII82867.1"/>
    </source>
</evidence>
<dbReference type="HOGENOM" id="CLU_501637_0_0_1"/>
<dbReference type="AlphaFoldDB" id="A0A0C9SPQ0"/>
<accession>A0A0C9SPQ0</accession>
<keyword evidence="2" id="KW-1185">Reference proteome</keyword>
<gene>
    <name evidence="1" type="ORF">PLICRDRAFT_180961</name>
</gene>
<dbReference type="EMBL" id="KN832607">
    <property type="protein sequence ID" value="KII82867.1"/>
    <property type="molecule type" value="Genomic_DNA"/>
</dbReference>
<proteinExistence type="predicted"/>
<protein>
    <submittedName>
        <fullName evidence="1">Uncharacterized protein</fullName>
    </submittedName>
</protein>
<dbReference type="Proteomes" id="UP000053263">
    <property type="component" value="Unassembled WGS sequence"/>
</dbReference>
<evidence type="ECO:0000313" key="2">
    <source>
        <dbReference type="Proteomes" id="UP000053263"/>
    </source>
</evidence>
<name>A0A0C9SPQ0_PLICR</name>
<reference evidence="1 2" key="1">
    <citation type="submission" date="2014-06" db="EMBL/GenBank/DDBJ databases">
        <title>Evolutionary Origins and Diversification of the Mycorrhizal Mutualists.</title>
        <authorList>
            <consortium name="DOE Joint Genome Institute"/>
            <consortium name="Mycorrhizal Genomics Consortium"/>
            <person name="Kohler A."/>
            <person name="Kuo A."/>
            <person name="Nagy L.G."/>
            <person name="Floudas D."/>
            <person name="Copeland A."/>
            <person name="Barry K.W."/>
            <person name="Cichocki N."/>
            <person name="Veneault-Fourrey C."/>
            <person name="LaButti K."/>
            <person name="Lindquist E.A."/>
            <person name="Lipzen A."/>
            <person name="Lundell T."/>
            <person name="Morin E."/>
            <person name="Murat C."/>
            <person name="Riley R."/>
            <person name="Ohm R."/>
            <person name="Sun H."/>
            <person name="Tunlid A."/>
            <person name="Henrissat B."/>
            <person name="Grigoriev I.V."/>
            <person name="Hibbett D.S."/>
            <person name="Martin F."/>
        </authorList>
    </citation>
    <scope>NUCLEOTIDE SEQUENCE [LARGE SCALE GENOMIC DNA]</scope>
    <source>
        <strain evidence="1 2">FD-325 SS-3</strain>
    </source>
</reference>
<sequence>MDETNTADMEGTETIQVAGDFWACRRVLNILELRRMIFAWVKGKRDLAALAGTCKGTSILAINALWRVLEKDGAIWRAGLDRHRRLDGFALGGPKLRVFRDEPVTWEMEVNYVKGSLSDDQRDRIRWYTKRIAVLRLCEHSGLHCPLLSLWDVDDYPLTPCLKGLAIQGVGDTLYDIVRLYICSTLRFLTLDVPPRGSKTDALLNRIWRTCTKLNRLVLADCDMSDEHCIELAKLAIHALRVGDVEAKGWGQISGMTALTQVWLGLEEDTFEDATTSTTNAASYFPRLEMARIEYAKEADAIAALRLGVMPTLRGMTLARTIDTDLSVDLVTAVAKGCEASSATMLTITSGRLNVDGEWNDIEERVARIAFAHITPLFAWNGLTRLLLDLEYVEVHLSDDNIGAMADQWPRLQVLQLGNCGWRNRSQLTARAIARLAASCRELACLGLVIDATEADVFENLRRGEPNRCLKTLHLSSSRIGPFTAKIADGLYQIAPLAGINISRDLHISRGNEREVLSEDEGAATRKLHKLFPGILEQGDESTPWDRPEVVGRQSDRLLWFARWCRVHSLLRQHRGEDAGKLEFLSAEVWRNLMTQGWRKILLNQCLHERPPGISLTAS</sequence>
<dbReference type="SUPFAM" id="SSF52047">
    <property type="entry name" value="RNI-like"/>
    <property type="match status" value="1"/>
</dbReference>